<sequence length="548" mass="62261">MSEYYKEQHPLLCEEVSEDDHFSPRYHRRLRSSTNRGRVRSNLKGAASILTRWPDHWSSFLAYWWVGIGMISLTTFIIYNTMFAFAILPTANLKPTSLILTNNNGILLPRTLPDVFMHVFVKQYDDIDFNEYMPYIKEISNKYDNIKYHLIIVANDTNLGWLSAEENNEIALNSLWNKDPKKEPSQSNIAIEYVSLSAYMENSPLRKYWQTLPCHLMEFLARAVSIWDKGGIAFDPIILTPRSQHTIYKEKIHKLLNKYAGIKTGNAFKIKKPNKTGKKERKLNNIRDIINALETEDESANAFSQQTLTEAENVLSPIVTRTRRSLTTTTDIKKEVDKNTDSLNIHSLTNSSNEGNTKEEKGDNFGVNNSTESAIALDASRNITKLSLLPLFLDFIFHNKLKVKQSSTEATANRTRRRVVEVSKSEDIKDIITVPTHALDSIERKIPDYKPVIISAVGIYNKSEYNKSLTVNPSEDTDNISEKNRLTIDLRGNIIATDTACHAFLGTIFSNAVHHSAEESVTDFIIAELTIFCKGLLSSCMGIDLILL</sequence>
<dbReference type="EMBL" id="JARGEI010000006">
    <property type="protein sequence ID" value="KAJ8730087.1"/>
    <property type="molecule type" value="Genomic_DNA"/>
</dbReference>
<keyword evidence="4" id="KW-1185">Reference proteome</keyword>
<organism evidence="3 4">
    <name type="scientific">Mythimna separata</name>
    <name type="common">Oriental armyworm</name>
    <name type="synonym">Pseudaletia separata</name>
    <dbReference type="NCBI Taxonomy" id="271217"/>
    <lineage>
        <taxon>Eukaryota</taxon>
        <taxon>Metazoa</taxon>
        <taxon>Ecdysozoa</taxon>
        <taxon>Arthropoda</taxon>
        <taxon>Hexapoda</taxon>
        <taxon>Insecta</taxon>
        <taxon>Pterygota</taxon>
        <taxon>Neoptera</taxon>
        <taxon>Endopterygota</taxon>
        <taxon>Lepidoptera</taxon>
        <taxon>Glossata</taxon>
        <taxon>Ditrysia</taxon>
        <taxon>Noctuoidea</taxon>
        <taxon>Noctuidae</taxon>
        <taxon>Noctuinae</taxon>
        <taxon>Hadenini</taxon>
        <taxon>Mythimna</taxon>
    </lineage>
</organism>
<accession>A0AAD7YXG9</accession>
<comment type="caution">
    <text evidence="3">The sequence shown here is derived from an EMBL/GenBank/DDBJ whole genome shotgun (WGS) entry which is preliminary data.</text>
</comment>
<keyword evidence="2" id="KW-1133">Transmembrane helix</keyword>
<evidence type="ECO:0000256" key="1">
    <source>
        <dbReference type="SAM" id="MobiDB-lite"/>
    </source>
</evidence>
<proteinExistence type="predicted"/>
<protein>
    <submittedName>
        <fullName evidence="3">Uncharacterized protein</fullName>
    </submittedName>
</protein>
<feature type="region of interest" description="Disordered" evidence="1">
    <location>
        <begin position="343"/>
        <end position="365"/>
    </location>
</feature>
<evidence type="ECO:0000313" key="3">
    <source>
        <dbReference type="EMBL" id="KAJ8730087.1"/>
    </source>
</evidence>
<feature type="compositionally biased region" description="Polar residues" evidence="1">
    <location>
        <begin position="343"/>
        <end position="355"/>
    </location>
</feature>
<keyword evidence="2" id="KW-0472">Membrane</keyword>
<dbReference type="AlphaFoldDB" id="A0AAD7YXG9"/>
<gene>
    <name evidence="3" type="ORF">PYW07_017125</name>
</gene>
<keyword evidence="2" id="KW-0812">Transmembrane</keyword>
<name>A0AAD7YXG9_MYTSE</name>
<reference evidence="3" key="1">
    <citation type="submission" date="2023-03" db="EMBL/GenBank/DDBJ databases">
        <title>Chromosome-level genomes of two armyworms, Mythimna separata and Mythimna loreyi, provide insights into the biosynthesis and reception of sex pheromones.</title>
        <authorList>
            <person name="Zhao H."/>
        </authorList>
    </citation>
    <scope>NUCLEOTIDE SEQUENCE</scope>
    <source>
        <strain evidence="3">BeijingLab</strain>
        <tissue evidence="3">Pupa</tissue>
    </source>
</reference>
<feature type="transmembrane region" description="Helical" evidence="2">
    <location>
        <begin position="62"/>
        <end position="88"/>
    </location>
</feature>
<dbReference type="Proteomes" id="UP001231518">
    <property type="component" value="Chromosome 9"/>
</dbReference>
<evidence type="ECO:0000313" key="4">
    <source>
        <dbReference type="Proteomes" id="UP001231518"/>
    </source>
</evidence>
<evidence type="ECO:0000256" key="2">
    <source>
        <dbReference type="SAM" id="Phobius"/>
    </source>
</evidence>